<dbReference type="Gene3D" id="3.40.1440.10">
    <property type="entry name" value="GIY-YIG endonuclease"/>
    <property type="match status" value="1"/>
</dbReference>
<dbReference type="AlphaFoldDB" id="A0A1F5GK59"/>
<evidence type="ECO:0000259" key="2">
    <source>
        <dbReference type="PROSITE" id="PS50164"/>
    </source>
</evidence>
<dbReference type="EMBL" id="MFBF01000001">
    <property type="protein sequence ID" value="OGD92263.1"/>
    <property type="molecule type" value="Genomic_DNA"/>
</dbReference>
<dbReference type="CDD" id="cd10448">
    <property type="entry name" value="GIY-YIG_unchar_3"/>
    <property type="match status" value="1"/>
</dbReference>
<comment type="similarity">
    <text evidence="1">Belongs to the UPF0213 family.</text>
</comment>
<dbReference type="InterPro" id="IPR000305">
    <property type="entry name" value="GIY-YIG_endonuc"/>
</dbReference>
<accession>A0A1F5GK59</accession>
<dbReference type="Proteomes" id="UP000177124">
    <property type="component" value="Unassembled WGS sequence"/>
</dbReference>
<dbReference type="Pfam" id="PF01541">
    <property type="entry name" value="GIY-YIG"/>
    <property type="match status" value="1"/>
</dbReference>
<dbReference type="SUPFAM" id="SSF82771">
    <property type="entry name" value="GIY-YIG endonuclease"/>
    <property type="match status" value="1"/>
</dbReference>
<dbReference type="PANTHER" id="PTHR34477">
    <property type="entry name" value="UPF0213 PROTEIN YHBQ"/>
    <property type="match status" value="1"/>
</dbReference>
<comment type="caution">
    <text evidence="3">The sequence shown here is derived from an EMBL/GenBank/DDBJ whole genome shotgun (WGS) entry which is preliminary data.</text>
</comment>
<organism evidence="3 4">
    <name type="scientific">Candidatus Curtissbacteria bacterium RIFCSPHIGHO2_02_FULL_42_15</name>
    <dbReference type="NCBI Taxonomy" id="1797716"/>
    <lineage>
        <taxon>Bacteria</taxon>
        <taxon>Candidatus Curtissiibacteriota</taxon>
    </lineage>
</organism>
<feature type="domain" description="GIY-YIG" evidence="2">
    <location>
        <begin position="2"/>
        <end position="78"/>
    </location>
</feature>
<name>A0A1F5GK59_9BACT</name>
<dbReference type="PROSITE" id="PS50164">
    <property type="entry name" value="GIY_YIG"/>
    <property type="match status" value="1"/>
</dbReference>
<proteinExistence type="inferred from homology"/>
<dbReference type="InterPro" id="IPR050190">
    <property type="entry name" value="UPF0213_domain"/>
</dbReference>
<sequence length="95" mass="11578">MRNYYVYIMGNDRPTLYIGVTNNLIRRVYEHKHGLIDGFTKKYNLEKLLYFEVFNQVKDALAREKQLKHWNRKWKLNLIKVKNPTMKDLYNGIIK</sequence>
<evidence type="ECO:0000313" key="3">
    <source>
        <dbReference type="EMBL" id="OGD92263.1"/>
    </source>
</evidence>
<dbReference type="STRING" id="1797716.A3D07_00455"/>
<reference evidence="3 4" key="1">
    <citation type="journal article" date="2016" name="Nat. Commun.">
        <title>Thousands of microbial genomes shed light on interconnected biogeochemical processes in an aquifer system.</title>
        <authorList>
            <person name="Anantharaman K."/>
            <person name="Brown C.T."/>
            <person name="Hug L.A."/>
            <person name="Sharon I."/>
            <person name="Castelle C.J."/>
            <person name="Probst A.J."/>
            <person name="Thomas B.C."/>
            <person name="Singh A."/>
            <person name="Wilkins M.J."/>
            <person name="Karaoz U."/>
            <person name="Brodie E.L."/>
            <person name="Williams K.H."/>
            <person name="Hubbard S.S."/>
            <person name="Banfield J.F."/>
        </authorList>
    </citation>
    <scope>NUCLEOTIDE SEQUENCE [LARGE SCALE GENOMIC DNA]</scope>
</reference>
<evidence type="ECO:0000256" key="1">
    <source>
        <dbReference type="ARBA" id="ARBA00007435"/>
    </source>
</evidence>
<protein>
    <recommendedName>
        <fullName evidence="2">GIY-YIG domain-containing protein</fullName>
    </recommendedName>
</protein>
<dbReference type="InterPro" id="IPR035901">
    <property type="entry name" value="GIY-YIG_endonuc_sf"/>
</dbReference>
<dbReference type="PANTHER" id="PTHR34477:SF5">
    <property type="entry name" value="BSL5627 PROTEIN"/>
    <property type="match status" value="1"/>
</dbReference>
<evidence type="ECO:0000313" key="4">
    <source>
        <dbReference type="Proteomes" id="UP000177124"/>
    </source>
</evidence>
<gene>
    <name evidence="3" type="ORF">A3D07_00455</name>
</gene>